<dbReference type="AlphaFoldDB" id="A0A4Z2G8X3"/>
<sequence length="80" mass="9230">MLRVRETFRSGEKSLQSLHLSQQDAGEGVTGPSSGELEWMLQMERQSQLSAFNKDVYTPVKRWILTYRLSLDSPPREKAF</sequence>
<dbReference type="Proteomes" id="UP000314294">
    <property type="component" value="Unassembled WGS sequence"/>
</dbReference>
<gene>
    <name evidence="2" type="ORF">EYF80_039826</name>
</gene>
<reference evidence="2 3" key="1">
    <citation type="submission" date="2019-03" db="EMBL/GenBank/DDBJ databases">
        <title>First draft genome of Liparis tanakae, snailfish: a comprehensive survey of snailfish specific genes.</title>
        <authorList>
            <person name="Kim W."/>
            <person name="Song I."/>
            <person name="Jeong J.-H."/>
            <person name="Kim D."/>
            <person name="Kim S."/>
            <person name="Ryu S."/>
            <person name="Song J.Y."/>
            <person name="Lee S.K."/>
        </authorList>
    </citation>
    <scope>NUCLEOTIDE SEQUENCE [LARGE SCALE GENOMIC DNA]</scope>
    <source>
        <tissue evidence="2">Muscle</tissue>
    </source>
</reference>
<evidence type="ECO:0000313" key="3">
    <source>
        <dbReference type="Proteomes" id="UP000314294"/>
    </source>
</evidence>
<evidence type="ECO:0000256" key="1">
    <source>
        <dbReference type="SAM" id="MobiDB-lite"/>
    </source>
</evidence>
<organism evidence="2 3">
    <name type="scientific">Liparis tanakae</name>
    <name type="common">Tanaka's snailfish</name>
    <dbReference type="NCBI Taxonomy" id="230148"/>
    <lineage>
        <taxon>Eukaryota</taxon>
        <taxon>Metazoa</taxon>
        <taxon>Chordata</taxon>
        <taxon>Craniata</taxon>
        <taxon>Vertebrata</taxon>
        <taxon>Euteleostomi</taxon>
        <taxon>Actinopterygii</taxon>
        <taxon>Neopterygii</taxon>
        <taxon>Teleostei</taxon>
        <taxon>Neoteleostei</taxon>
        <taxon>Acanthomorphata</taxon>
        <taxon>Eupercaria</taxon>
        <taxon>Perciformes</taxon>
        <taxon>Cottioidei</taxon>
        <taxon>Cottales</taxon>
        <taxon>Liparidae</taxon>
        <taxon>Liparis</taxon>
    </lineage>
</organism>
<evidence type="ECO:0000313" key="2">
    <source>
        <dbReference type="EMBL" id="TNN49948.1"/>
    </source>
</evidence>
<name>A0A4Z2G8X3_9TELE</name>
<feature type="compositionally biased region" description="Basic and acidic residues" evidence="1">
    <location>
        <begin position="1"/>
        <end position="12"/>
    </location>
</feature>
<protein>
    <submittedName>
        <fullName evidence="2">Uncharacterized protein</fullName>
    </submittedName>
</protein>
<proteinExistence type="predicted"/>
<feature type="compositionally biased region" description="Polar residues" evidence="1">
    <location>
        <begin position="13"/>
        <end position="24"/>
    </location>
</feature>
<dbReference type="EMBL" id="SRLO01000635">
    <property type="protein sequence ID" value="TNN49948.1"/>
    <property type="molecule type" value="Genomic_DNA"/>
</dbReference>
<comment type="caution">
    <text evidence="2">The sequence shown here is derived from an EMBL/GenBank/DDBJ whole genome shotgun (WGS) entry which is preliminary data.</text>
</comment>
<accession>A0A4Z2G8X3</accession>
<keyword evidence="3" id="KW-1185">Reference proteome</keyword>
<feature type="region of interest" description="Disordered" evidence="1">
    <location>
        <begin position="1"/>
        <end position="34"/>
    </location>
</feature>